<gene>
    <name evidence="3" type="ORF">CFX0092_A1824</name>
</gene>
<accession>A0A160T2A1</accession>
<proteinExistence type="predicted"/>
<protein>
    <submittedName>
        <fullName evidence="3">Uncharacterized protein</fullName>
    </submittedName>
</protein>
<keyword evidence="4" id="KW-1185">Reference proteome</keyword>
<feature type="region of interest" description="Disordered" evidence="1">
    <location>
        <begin position="1"/>
        <end position="45"/>
    </location>
</feature>
<dbReference type="EMBL" id="LN890655">
    <property type="protein sequence ID" value="CUS03702.2"/>
    <property type="molecule type" value="Genomic_DNA"/>
</dbReference>
<reference evidence="3" key="1">
    <citation type="submission" date="2016-01" db="EMBL/GenBank/DDBJ databases">
        <authorList>
            <person name="Mcilroy J.S."/>
            <person name="Karst M S."/>
            <person name="Albertsen M."/>
        </authorList>
    </citation>
    <scope>NUCLEOTIDE SEQUENCE</scope>
    <source>
        <strain evidence="3">Cfx-K</strain>
    </source>
</reference>
<evidence type="ECO:0000313" key="3">
    <source>
        <dbReference type="EMBL" id="CUS03702.2"/>
    </source>
</evidence>
<sequence length="90" mass="9641">MAKKSNRPKSKPAARPAATPDIIDTETAEAPPPAAEARAAKAPKLSRSQAAAERIEDEYGFIVGDLRRVFLLALAMFALLIILNIVLSLT</sequence>
<evidence type="ECO:0000256" key="2">
    <source>
        <dbReference type="SAM" id="Phobius"/>
    </source>
</evidence>
<dbReference type="KEGG" id="pbf:CFX0092_A1824"/>
<keyword evidence="2" id="KW-0812">Transmembrane</keyword>
<evidence type="ECO:0000313" key="4">
    <source>
        <dbReference type="Proteomes" id="UP000215027"/>
    </source>
</evidence>
<dbReference type="Proteomes" id="UP000215027">
    <property type="component" value="Chromosome I"/>
</dbReference>
<dbReference type="RefSeq" id="WP_095043153.1">
    <property type="nucleotide sequence ID" value="NZ_LN890655.1"/>
</dbReference>
<keyword evidence="2" id="KW-0472">Membrane</keyword>
<dbReference type="AlphaFoldDB" id="A0A160T2A1"/>
<organism evidence="3 4">
    <name type="scientific">Candidatus Promineifilum breve</name>
    <dbReference type="NCBI Taxonomy" id="1806508"/>
    <lineage>
        <taxon>Bacteria</taxon>
        <taxon>Bacillati</taxon>
        <taxon>Chloroflexota</taxon>
        <taxon>Ardenticatenia</taxon>
        <taxon>Candidatus Promineifilales</taxon>
        <taxon>Candidatus Promineifilaceae</taxon>
        <taxon>Candidatus Promineifilum</taxon>
    </lineage>
</organism>
<feature type="transmembrane region" description="Helical" evidence="2">
    <location>
        <begin position="69"/>
        <end position="89"/>
    </location>
</feature>
<evidence type="ECO:0000256" key="1">
    <source>
        <dbReference type="SAM" id="MobiDB-lite"/>
    </source>
</evidence>
<feature type="compositionally biased region" description="Basic residues" evidence="1">
    <location>
        <begin position="1"/>
        <end position="12"/>
    </location>
</feature>
<name>A0A160T2A1_9CHLR</name>
<keyword evidence="2" id="KW-1133">Transmembrane helix</keyword>